<evidence type="ECO:0000256" key="1">
    <source>
        <dbReference type="SAM" id="Phobius"/>
    </source>
</evidence>
<feature type="transmembrane region" description="Helical" evidence="1">
    <location>
        <begin position="550"/>
        <end position="571"/>
    </location>
</feature>
<proteinExistence type="predicted"/>
<keyword evidence="1" id="KW-0472">Membrane</keyword>
<keyword evidence="1" id="KW-1133">Transmembrane helix</keyword>
<reference evidence="2 3" key="1">
    <citation type="journal article" date="2024" name="IMA Fungus">
        <title>Apiospora arundinis, a panoply of carbohydrate-active enzymes and secondary metabolites.</title>
        <authorList>
            <person name="Sorensen T."/>
            <person name="Petersen C."/>
            <person name="Muurmann A.T."/>
            <person name="Christiansen J.V."/>
            <person name="Brundto M.L."/>
            <person name="Overgaard C.K."/>
            <person name="Boysen A.T."/>
            <person name="Wollenberg R.D."/>
            <person name="Larsen T.O."/>
            <person name="Sorensen J.L."/>
            <person name="Nielsen K.L."/>
            <person name="Sondergaard T.E."/>
        </authorList>
    </citation>
    <scope>NUCLEOTIDE SEQUENCE [LARGE SCALE GENOMIC DNA]</scope>
    <source>
        <strain evidence="2 3">AAU 773</strain>
    </source>
</reference>
<dbReference type="EMBL" id="JAPCWZ010000006">
    <property type="protein sequence ID" value="KAK8858974.1"/>
    <property type="molecule type" value="Genomic_DNA"/>
</dbReference>
<feature type="transmembrane region" description="Helical" evidence="1">
    <location>
        <begin position="523"/>
        <end position="544"/>
    </location>
</feature>
<accession>A0ABR2I765</accession>
<sequence>MGGQVSESSRSTKSHTLGCTLYSGRRAHEQLARVIDAHKCPRATIHAARREGFLQTAYSAGLTRYRLDANPQSYRIGPHESELSVDASAWFHVRDNNRFAPREGVPWATPLDLFFNTQIARTIVSAAEKYTNWRAGYRWAPLPHPHPLTRSAYTDPDREYAPRVVCTPNHEIRVRLPKLPPPPGGDGWGKMKHVRLIAPAGRTPPYVDSPSLARILLKWRTVIPLDLAYMFVHSLAFGRGECKTIHSAEVWRVYDSLKLIFTHAAECSIEGACSHHTVGLRGAVGHVSRYWLRLLHLVIEYAPPVDAEDDQLRGHSAHVLAGSLAWTGPELGVRITSLPAMLATLILGAAEDPSVIGAISSCPVDAITLELAIHRKLVFRHIPELGPYIRECLPSELLALASIPDALGYALHYSRNGEGILSRACDGCCHLEPDSELEVGSRHAVFAVARAVVIYSQPNLLVSCRGQYGQRFTPLRILSSLRDDPSGPRPVSRITAEEATDPFIRRYHQAGGKLYRYAFHRCALSFGGVLVLIALYLTLCLIYRGEDTLGNISAAPLLLAGAILGAGPILYRRDWTYYDFFRCRIPLLRNGGAGGDVTHYVNRVGASGVNGGRGAYNCVLPPELRSNAATIDFDQPTRVSTLFALGDNSIQVTPDYASRPLVRYQGMVATMYWPTGHLNTWSPVVEDPLCPIRDYARALQVACAGALGGRKRRDLPAARNNATPIARSANVNHAGHVTTTPAASWKWKGRSKKTPML</sequence>
<keyword evidence="1" id="KW-0812">Transmembrane</keyword>
<name>A0ABR2I765_9PEZI</name>
<keyword evidence="3" id="KW-1185">Reference proteome</keyword>
<protein>
    <submittedName>
        <fullName evidence="2">Uncharacterized protein</fullName>
    </submittedName>
</protein>
<dbReference type="Proteomes" id="UP001390339">
    <property type="component" value="Unassembled WGS sequence"/>
</dbReference>
<organism evidence="2 3">
    <name type="scientific">Apiospora arundinis</name>
    <dbReference type="NCBI Taxonomy" id="335852"/>
    <lineage>
        <taxon>Eukaryota</taxon>
        <taxon>Fungi</taxon>
        <taxon>Dikarya</taxon>
        <taxon>Ascomycota</taxon>
        <taxon>Pezizomycotina</taxon>
        <taxon>Sordariomycetes</taxon>
        <taxon>Xylariomycetidae</taxon>
        <taxon>Amphisphaeriales</taxon>
        <taxon>Apiosporaceae</taxon>
        <taxon>Apiospora</taxon>
    </lineage>
</organism>
<evidence type="ECO:0000313" key="2">
    <source>
        <dbReference type="EMBL" id="KAK8858974.1"/>
    </source>
</evidence>
<evidence type="ECO:0000313" key="3">
    <source>
        <dbReference type="Proteomes" id="UP001390339"/>
    </source>
</evidence>
<gene>
    <name evidence="2" type="ORF">PGQ11_009708</name>
</gene>
<comment type="caution">
    <text evidence="2">The sequence shown here is derived from an EMBL/GenBank/DDBJ whole genome shotgun (WGS) entry which is preliminary data.</text>
</comment>